<dbReference type="RefSeq" id="WP_289586717.1">
    <property type="nucleotide sequence ID" value="NZ_JAUDDW010000072.1"/>
</dbReference>
<dbReference type="Pfam" id="PF03466">
    <property type="entry name" value="LysR_substrate"/>
    <property type="match status" value="1"/>
</dbReference>
<evidence type="ECO:0000256" key="1">
    <source>
        <dbReference type="ARBA" id="ARBA00009437"/>
    </source>
</evidence>
<sequence>MDNFNFESLNIFLTVSKFRSFSRASNYLYLDSSTISKKIRQLEKAVNRQLFARTNQGVELTSAGVAFRKNAQKLLTNLKELTAPPTIDWDTLRIGILDNIAAYHYPSLISKHLTQFKELKISVKAIELVHLFNEGQLDAIIINEEQHQDISGEFFEAKLCKEPFGIISNHRAGLSAATSLTRLDSSKLIIAPRYCPVSQQLLNLFDSPKDIKQISYTNTVLELVALSSYLSILPWQMVQSLVKNDHRFRASKLVDFPPRTISLFTRSHDVQNILTSQL</sequence>
<accession>A0ABT7V0A0</accession>
<dbReference type="Gene3D" id="3.40.190.10">
    <property type="entry name" value="Periplasmic binding protein-like II"/>
    <property type="match status" value="2"/>
</dbReference>
<dbReference type="Gene3D" id="1.10.10.10">
    <property type="entry name" value="Winged helix-like DNA-binding domain superfamily/Winged helix DNA-binding domain"/>
    <property type="match status" value="1"/>
</dbReference>
<comment type="similarity">
    <text evidence="1">Belongs to the LysR transcriptional regulatory family.</text>
</comment>
<dbReference type="Proteomes" id="UP001529343">
    <property type="component" value="Unassembled WGS sequence"/>
</dbReference>
<gene>
    <name evidence="6" type="ORF">QUW44_09695</name>
</gene>
<keyword evidence="3" id="KW-0238">DNA-binding</keyword>
<evidence type="ECO:0000313" key="6">
    <source>
        <dbReference type="EMBL" id="MDM8267383.1"/>
    </source>
</evidence>
<dbReference type="PROSITE" id="PS50931">
    <property type="entry name" value="HTH_LYSR"/>
    <property type="match status" value="1"/>
</dbReference>
<dbReference type="InterPro" id="IPR000847">
    <property type="entry name" value="LysR_HTH_N"/>
</dbReference>
<protein>
    <submittedName>
        <fullName evidence="6">LysR family transcriptional regulator</fullName>
    </submittedName>
</protein>
<evidence type="ECO:0000259" key="5">
    <source>
        <dbReference type="PROSITE" id="PS50931"/>
    </source>
</evidence>
<dbReference type="Pfam" id="PF00126">
    <property type="entry name" value="HTH_1"/>
    <property type="match status" value="1"/>
</dbReference>
<dbReference type="PANTHER" id="PTHR30126:SF40">
    <property type="entry name" value="HTH-TYPE TRANSCRIPTIONAL REGULATOR GLTR"/>
    <property type="match status" value="1"/>
</dbReference>
<dbReference type="SUPFAM" id="SSF53850">
    <property type="entry name" value="Periplasmic binding protein-like II"/>
    <property type="match status" value="1"/>
</dbReference>
<keyword evidence="4" id="KW-0804">Transcription</keyword>
<evidence type="ECO:0000256" key="2">
    <source>
        <dbReference type="ARBA" id="ARBA00023015"/>
    </source>
</evidence>
<dbReference type="InterPro" id="IPR005119">
    <property type="entry name" value="LysR_subst-bd"/>
</dbReference>
<feature type="domain" description="HTH lysR-type" evidence="5">
    <location>
        <begin position="4"/>
        <end position="61"/>
    </location>
</feature>
<dbReference type="InterPro" id="IPR036388">
    <property type="entry name" value="WH-like_DNA-bd_sf"/>
</dbReference>
<reference evidence="6 7" key="2">
    <citation type="submission" date="2023-06" db="EMBL/GenBank/DDBJ databases">
        <authorList>
            <person name="Zeman M."/>
            <person name="Kubasova T."/>
            <person name="Jahodarova E."/>
            <person name="Nykrynova M."/>
            <person name="Rychlik I."/>
        </authorList>
    </citation>
    <scope>NUCLEOTIDE SEQUENCE [LARGE SCALE GENOMIC DNA]</scope>
    <source>
        <strain evidence="6 7">161_Gplus</strain>
    </source>
</reference>
<dbReference type="InterPro" id="IPR036390">
    <property type="entry name" value="WH_DNA-bd_sf"/>
</dbReference>
<reference evidence="7" key="1">
    <citation type="submission" date="2023-06" db="EMBL/GenBank/DDBJ databases">
        <title>Identification and characterization of horizontal gene transfer across gut microbiota members of farm animals based on homology search.</title>
        <authorList>
            <person name="Zeman M."/>
            <person name="Kubasova T."/>
            <person name="Jahodarova E."/>
            <person name="Nykrynova M."/>
            <person name="Rychlik I."/>
        </authorList>
    </citation>
    <scope>NUCLEOTIDE SEQUENCE [LARGE SCALE GENOMIC DNA]</scope>
    <source>
        <strain evidence="7">161_Gplus</strain>
    </source>
</reference>
<evidence type="ECO:0000256" key="4">
    <source>
        <dbReference type="ARBA" id="ARBA00023163"/>
    </source>
</evidence>
<keyword evidence="7" id="KW-1185">Reference proteome</keyword>
<evidence type="ECO:0000256" key="3">
    <source>
        <dbReference type="ARBA" id="ARBA00023125"/>
    </source>
</evidence>
<dbReference type="CDD" id="cd05466">
    <property type="entry name" value="PBP2_LTTR_substrate"/>
    <property type="match status" value="1"/>
</dbReference>
<comment type="caution">
    <text evidence="6">The sequence shown here is derived from an EMBL/GenBank/DDBJ whole genome shotgun (WGS) entry which is preliminary data.</text>
</comment>
<name>A0ABT7V0A0_9LACO</name>
<evidence type="ECO:0000313" key="7">
    <source>
        <dbReference type="Proteomes" id="UP001529343"/>
    </source>
</evidence>
<keyword evidence="2" id="KW-0805">Transcription regulation</keyword>
<organism evidence="6 7">
    <name type="scientific">Limosilactobacillus pontis</name>
    <dbReference type="NCBI Taxonomy" id="35787"/>
    <lineage>
        <taxon>Bacteria</taxon>
        <taxon>Bacillati</taxon>
        <taxon>Bacillota</taxon>
        <taxon>Bacilli</taxon>
        <taxon>Lactobacillales</taxon>
        <taxon>Lactobacillaceae</taxon>
        <taxon>Limosilactobacillus</taxon>
    </lineage>
</organism>
<proteinExistence type="inferred from homology"/>
<dbReference type="EMBL" id="JAUDDW010000072">
    <property type="protein sequence ID" value="MDM8267383.1"/>
    <property type="molecule type" value="Genomic_DNA"/>
</dbReference>
<dbReference type="SUPFAM" id="SSF46785">
    <property type="entry name" value="Winged helix' DNA-binding domain"/>
    <property type="match status" value="1"/>
</dbReference>
<dbReference type="PANTHER" id="PTHR30126">
    <property type="entry name" value="HTH-TYPE TRANSCRIPTIONAL REGULATOR"/>
    <property type="match status" value="1"/>
</dbReference>